<comment type="caution">
    <text evidence="3">The sequence shown here is derived from an EMBL/GenBank/DDBJ whole genome shotgun (WGS) entry which is preliminary data.</text>
</comment>
<keyword evidence="4" id="KW-1185">Reference proteome</keyword>
<name>A0A0J8G305_CLOCY</name>
<comment type="similarity">
    <text evidence="1">Belongs to the MoeA family.</text>
</comment>
<dbReference type="InterPro" id="IPR001453">
    <property type="entry name" value="MoaB/Mog_dom"/>
</dbReference>
<evidence type="ECO:0000256" key="1">
    <source>
        <dbReference type="RuleBase" id="RU365090"/>
    </source>
</evidence>
<dbReference type="InterPro" id="IPR036425">
    <property type="entry name" value="MoaB/Mog-like_dom_sf"/>
</dbReference>
<dbReference type="Gene3D" id="3.40.980.10">
    <property type="entry name" value="MoaB/Mog-like domain"/>
    <property type="match status" value="1"/>
</dbReference>
<keyword evidence="1" id="KW-0479">Metal-binding</keyword>
<keyword evidence="1" id="KW-0808">Transferase</keyword>
<protein>
    <recommendedName>
        <fullName evidence="1">Molybdopterin molybdenumtransferase</fullName>
        <ecNumber evidence="1">2.10.1.1</ecNumber>
    </recommendedName>
</protein>
<keyword evidence="1" id="KW-0500">Molybdenum</keyword>
<evidence type="ECO:0000313" key="4">
    <source>
        <dbReference type="Proteomes" id="UP000036756"/>
    </source>
</evidence>
<dbReference type="GO" id="GO:0061599">
    <property type="term" value="F:molybdopterin molybdotransferase activity"/>
    <property type="evidence" value="ECO:0007669"/>
    <property type="project" value="UniProtKB-UniRule"/>
</dbReference>
<dbReference type="PATRIC" id="fig|1121307.3.peg.1706"/>
<dbReference type="CDD" id="cd03522">
    <property type="entry name" value="MoeA_like"/>
    <property type="match status" value="1"/>
</dbReference>
<gene>
    <name evidence="3" type="ORF">CLCY_4c00540</name>
</gene>
<dbReference type="STRING" id="1121307.CLCY_4c00540"/>
<dbReference type="AlphaFoldDB" id="A0A0J8G305"/>
<accession>A0A0J8G305</accession>
<dbReference type="EC" id="2.10.1.1" evidence="1"/>
<dbReference type="GO" id="GO:0006777">
    <property type="term" value="P:Mo-molybdopterin cofactor biosynthetic process"/>
    <property type="evidence" value="ECO:0007669"/>
    <property type="project" value="UniProtKB-UniRule"/>
</dbReference>
<dbReference type="PANTHER" id="PTHR10192:SF28">
    <property type="entry name" value="MOLYBDOPTERIN MOLYBDENUMTRANSFERASE"/>
    <property type="match status" value="1"/>
</dbReference>
<dbReference type="Pfam" id="PF00994">
    <property type="entry name" value="MoCF_biosynth"/>
    <property type="match status" value="1"/>
</dbReference>
<keyword evidence="1" id="KW-0460">Magnesium</keyword>
<dbReference type="SMART" id="SM00852">
    <property type="entry name" value="MoCF_biosynth"/>
    <property type="match status" value="1"/>
</dbReference>
<dbReference type="Proteomes" id="UP000036756">
    <property type="component" value="Unassembled WGS sequence"/>
</dbReference>
<dbReference type="RefSeq" id="WP_341372097.1">
    <property type="nucleotide sequence ID" value="NZ_LFVU01000024.1"/>
</dbReference>
<dbReference type="GO" id="GO:0005829">
    <property type="term" value="C:cytosol"/>
    <property type="evidence" value="ECO:0007669"/>
    <property type="project" value="TreeGrafter"/>
</dbReference>
<reference evidence="3 4" key="1">
    <citation type="submission" date="2015-06" db="EMBL/GenBank/DDBJ databases">
        <title>Draft genome sequence of the purine-degrading Clostridium cylindrosporum HC-1 (DSM 605).</title>
        <authorList>
            <person name="Poehlein A."/>
            <person name="Schiel-Bengelsdorf B."/>
            <person name="Bengelsdorf F."/>
            <person name="Daniel R."/>
            <person name="Duerre P."/>
        </authorList>
    </citation>
    <scope>NUCLEOTIDE SEQUENCE [LARGE SCALE GENOMIC DNA]</scope>
    <source>
        <strain evidence="3 4">DSM 605</strain>
    </source>
</reference>
<comment type="function">
    <text evidence="1">Catalyzes the insertion of molybdate into adenylated molybdopterin with the concomitant release of AMP.</text>
</comment>
<dbReference type="EMBL" id="LFVU01000024">
    <property type="protein sequence ID" value="KMT22081.1"/>
    <property type="molecule type" value="Genomic_DNA"/>
</dbReference>
<dbReference type="GO" id="GO:0046872">
    <property type="term" value="F:metal ion binding"/>
    <property type="evidence" value="ECO:0007669"/>
    <property type="project" value="UniProtKB-UniRule"/>
</dbReference>
<organism evidence="3 4">
    <name type="scientific">Clostridium cylindrosporum DSM 605</name>
    <dbReference type="NCBI Taxonomy" id="1121307"/>
    <lineage>
        <taxon>Bacteria</taxon>
        <taxon>Bacillati</taxon>
        <taxon>Bacillota</taxon>
        <taxon>Clostridia</taxon>
        <taxon>Eubacteriales</taxon>
        <taxon>Clostridiaceae</taxon>
        <taxon>Clostridium</taxon>
    </lineage>
</organism>
<comment type="cofactor">
    <cofactor evidence="1">
        <name>Mg(2+)</name>
        <dbReference type="ChEBI" id="CHEBI:18420"/>
    </cofactor>
</comment>
<proteinExistence type="inferred from homology"/>
<comment type="catalytic activity">
    <reaction evidence="1">
        <text>adenylyl-molybdopterin + molybdate = Mo-molybdopterin + AMP + H(+)</text>
        <dbReference type="Rhea" id="RHEA:35047"/>
        <dbReference type="ChEBI" id="CHEBI:15378"/>
        <dbReference type="ChEBI" id="CHEBI:36264"/>
        <dbReference type="ChEBI" id="CHEBI:62727"/>
        <dbReference type="ChEBI" id="CHEBI:71302"/>
        <dbReference type="ChEBI" id="CHEBI:456215"/>
    </reaction>
</comment>
<dbReference type="PANTHER" id="PTHR10192">
    <property type="entry name" value="MOLYBDOPTERIN BIOSYNTHESIS PROTEIN"/>
    <property type="match status" value="1"/>
</dbReference>
<evidence type="ECO:0000259" key="2">
    <source>
        <dbReference type="SMART" id="SM00852"/>
    </source>
</evidence>
<evidence type="ECO:0000313" key="3">
    <source>
        <dbReference type="EMBL" id="KMT22081.1"/>
    </source>
</evidence>
<feature type="domain" description="MoaB/Mog" evidence="2">
    <location>
        <begin position="175"/>
        <end position="307"/>
    </location>
</feature>
<keyword evidence="1" id="KW-0501">Molybdenum cofactor biosynthesis</keyword>
<comment type="pathway">
    <text evidence="1">Cofactor biosynthesis; molybdopterin biosynthesis.</text>
</comment>
<dbReference type="InterPro" id="IPR038987">
    <property type="entry name" value="MoeA-like"/>
</dbReference>
<sequence>MIKKVKVEDAIGMILAHDMTKVVPGDFKGAAFKKGHIIAEEDIDELKSMGKNHIYILELDKNTIHEDEAAIRISKAAATSEIILEGPSEGKVKFIASNKGLLKINTKALEKINEIEGVVLATLHTNTLVEKGKVVAAAKLIPLVTERERIETVEEICRELGNVVSIKEVKNYKVGVVVTGTEVYEGIIKDKFGPLLREKASYYGCTVLDVLYAKDDENMIRGCIEDLLNRGCEIIVTSGGMSVDPDDLTPSVIKSVSNEVVTYGSPVIPGAMFMIAYRGNIPILGLPACGMFFKVTVFDLVFKRLIAGDKITKKDMATLAHGGLCQECEVCHYPICPFGN</sequence>
<dbReference type="UniPathway" id="UPA00344"/>
<dbReference type="SUPFAM" id="SSF53218">
    <property type="entry name" value="Molybdenum cofactor biosynthesis proteins"/>
    <property type="match status" value="1"/>
</dbReference>